<gene>
    <name evidence="2" type="primary">nutA</name>
    <name evidence="2" type="ORF">SNAT2548_LOCUS33328</name>
</gene>
<evidence type="ECO:0000313" key="3">
    <source>
        <dbReference type="Proteomes" id="UP000604046"/>
    </source>
</evidence>
<dbReference type="Gene3D" id="3.40.50.1820">
    <property type="entry name" value="alpha/beta hydrolase"/>
    <property type="match status" value="1"/>
</dbReference>
<dbReference type="AlphaFoldDB" id="A0A812UQU0"/>
<dbReference type="PANTHER" id="PTHR37471:SF1">
    <property type="entry name" value="AB HYDROLASE-1 DOMAIN-CONTAINING PROTEIN"/>
    <property type="match status" value="1"/>
</dbReference>
<organism evidence="2 3">
    <name type="scientific">Symbiodinium natans</name>
    <dbReference type="NCBI Taxonomy" id="878477"/>
    <lineage>
        <taxon>Eukaryota</taxon>
        <taxon>Sar</taxon>
        <taxon>Alveolata</taxon>
        <taxon>Dinophyceae</taxon>
        <taxon>Suessiales</taxon>
        <taxon>Symbiodiniaceae</taxon>
        <taxon>Symbiodinium</taxon>
    </lineage>
</organism>
<keyword evidence="3" id="KW-1185">Reference proteome</keyword>
<dbReference type="EMBL" id="CAJNDS010002750">
    <property type="protein sequence ID" value="CAE7584378.1"/>
    <property type="molecule type" value="Genomic_DNA"/>
</dbReference>
<reference evidence="2" key="1">
    <citation type="submission" date="2021-02" db="EMBL/GenBank/DDBJ databases">
        <authorList>
            <person name="Dougan E. K."/>
            <person name="Rhodes N."/>
            <person name="Thang M."/>
            <person name="Chan C."/>
        </authorList>
    </citation>
    <scope>NUCLEOTIDE SEQUENCE</scope>
</reference>
<accession>A0A812UQU0</accession>
<evidence type="ECO:0000313" key="2">
    <source>
        <dbReference type="EMBL" id="CAE7584378.1"/>
    </source>
</evidence>
<protein>
    <submittedName>
        <fullName evidence="2">NutA protein</fullName>
    </submittedName>
</protein>
<dbReference type="SUPFAM" id="SSF53474">
    <property type="entry name" value="alpha/beta-Hydrolases"/>
    <property type="match status" value="1"/>
</dbReference>
<dbReference type="PANTHER" id="PTHR37471">
    <property type="entry name" value="UNNAMED PRODUCT"/>
    <property type="match status" value="1"/>
</dbReference>
<comment type="caution">
    <text evidence="2">The sequence shown here is derived from an EMBL/GenBank/DDBJ whole genome shotgun (WGS) entry which is preliminary data.</text>
</comment>
<dbReference type="InterPro" id="IPR029058">
    <property type="entry name" value="AB_hydrolase_fold"/>
</dbReference>
<sequence length="257" mass="29122">MLDVTRCPRWLMVTRVPVRGDLAKIPTVRQISAAVAAYLAERPGIQVDILAHSFGTAVASALVREMEARKACDLTSVTVRRTVLMDPMCFLPGISKQAQLLRRTPHDVAMELLAESNGLSVAPTMWEVLRSIVNKPEPFIDKLGQEAAAAERRKWIIFQIYFFNYFIFRDLVYCWVNSRALHGPEYLDRGLLRQMNRQNRLLTILAETDTMIPAAQLHKELSQDCESAGVMWLHTVGHGACQQRQDVVDRIQSFLMA</sequence>
<dbReference type="OrthoDB" id="6431331at2759"/>
<dbReference type="Pfam" id="PF12697">
    <property type="entry name" value="Abhydrolase_6"/>
    <property type="match status" value="1"/>
</dbReference>
<dbReference type="InterPro" id="IPR000073">
    <property type="entry name" value="AB_hydrolase_1"/>
</dbReference>
<dbReference type="Proteomes" id="UP000604046">
    <property type="component" value="Unassembled WGS sequence"/>
</dbReference>
<name>A0A812UQU0_9DINO</name>
<proteinExistence type="predicted"/>
<feature type="domain" description="AB hydrolase-1" evidence="1">
    <location>
        <begin position="28"/>
        <end position="248"/>
    </location>
</feature>
<evidence type="ECO:0000259" key="1">
    <source>
        <dbReference type="Pfam" id="PF12697"/>
    </source>
</evidence>